<dbReference type="AlphaFoldDB" id="Q2GV50"/>
<feature type="domain" description="Band 7" evidence="3">
    <location>
        <begin position="81"/>
        <end position="217"/>
    </location>
</feature>
<evidence type="ECO:0000313" key="5">
    <source>
        <dbReference type="Proteomes" id="UP000001056"/>
    </source>
</evidence>
<accession>Q2GV50</accession>
<dbReference type="EMBL" id="CH408033">
    <property type="protein sequence ID" value="EAQ86901.1"/>
    <property type="molecule type" value="Genomic_DNA"/>
</dbReference>
<dbReference type="InParanoid" id="Q2GV50"/>
<dbReference type="SUPFAM" id="SSF117892">
    <property type="entry name" value="Band 7/SPFH domain"/>
    <property type="match status" value="1"/>
</dbReference>
<evidence type="ECO:0000256" key="1">
    <source>
        <dbReference type="ARBA" id="ARBA00008164"/>
    </source>
</evidence>
<dbReference type="RefSeq" id="XP_001225810.1">
    <property type="nucleotide sequence ID" value="XM_001225809.1"/>
</dbReference>
<dbReference type="HOGENOM" id="CLU_024949_4_0_1"/>
<dbReference type="InterPro" id="IPR001107">
    <property type="entry name" value="Band_7"/>
</dbReference>
<dbReference type="STRING" id="306901.Q2GV50"/>
<dbReference type="Gene3D" id="3.30.479.30">
    <property type="entry name" value="Band 7 domain"/>
    <property type="match status" value="1"/>
</dbReference>
<dbReference type="Gene3D" id="6.10.250.2090">
    <property type="match status" value="1"/>
</dbReference>
<dbReference type="InterPro" id="IPR036013">
    <property type="entry name" value="Band_7/SPFH_dom_sf"/>
</dbReference>
<dbReference type="InterPro" id="IPR043202">
    <property type="entry name" value="Band-7_stomatin-like"/>
</dbReference>
<evidence type="ECO:0000259" key="3">
    <source>
        <dbReference type="SMART" id="SM00244"/>
    </source>
</evidence>
<dbReference type="PANTHER" id="PTHR10264">
    <property type="entry name" value="BAND 7 PROTEIN-RELATED"/>
    <property type="match status" value="1"/>
</dbReference>
<dbReference type="SMART" id="SM00244">
    <property type="entry name" value="PHB"/>
    <property type="match status" value="1"/>
</dbReference>
<reference evidence="5" key="1">
    <citation type="journal article" date="2015" name="Genome Announc.">
        <title>Draft genome sequence of the cellulolytic fungus Chaetomium globosum.</title>
        <authorList>
            <person name="Cuomo C.A."/>
            <person name="Untereiner W.A."/>
            <person name="Ma L.-J."/>
            <person name="Grabherr M."/>
            <person name="Birren B.W."/>
        </authorList>
    </citation>
    <scope>NUCLEOTIDE SEQUENCE [LARGE SCALE GENOMIC DNA]</scope>
    <source>
        <strain evidence="5">ATCC 6205 / CBS 148.51 / DSM 1962 / NBRC 6347 / NRRL 1970</strain>
    </source>
</reference>
<dbReference type="eggNOG" id="KOG2621">
    <property type="taxonomic scope" value="Eukaryota"/>
</dbReference>
<dbReference type="VEuPathDB" id="FungiDB:CHGG_08154"/>
<name>Q2GV50_CHAGB</name>
<dbReference type="GO" id="GO:0005886">
    <property type="term" value="C:plasma membrane"/>
    <property type="evidence" value="ECO:0007669"/>
    <property type="project" value="InterPro"/>
</dbReference>
<dbReference type="CDD" id="cd13437">
    <property type="entry name" value="SPFH_alloslipin"/>
    <property type="match status" value="1"/>
</dbReference>
<evidence type="ECO:0000256" key="2">
    <source>
        <dbReference type="SAM" id="MobiDB-lite"/>
    </source>
</evidence>
<dbReference type="Proteomes" id="UP000001056">
    <property type="component" value="Unassembled WGS sequence"/>
</dbReference>
<dbReference type="PRINTS" id="PR00721">
    <property type="entry name" value="STOMATIN"/>
</dbReference>
<protein>
    <recommendedName>
        <fullName evidence="3">Band 7 domain-containing protein</fullName>
    </recommendedName>
</protein>
<dbReference type="Pfam" id="PF01145">
    <property type="entry name" value="Band_7"/>
    <property type="match status" value="1"/>
</dbReference>
<dbReference type="OMA" id="ITNDADP"/>
<dbReference type="GO" id="GO:0098552">
    <property type="term" value="C:side of membrane"/>
    <property type="evidence" value="ECO:0007669"/>
    <property type="project" value="UniProtKB-ARBA"/>
</dbReference>
<evidence type="ECO:0000313" key="4">
    <source>
        <dbReference type="EMBL" id="EAQ86901.1"/>
    </source>
</evidence>
<dbReference type="FunFam" id="3.30.479.30:FF:000004">
    <property type="entry name" value="Putative membrane protease family, stomatin"/>
    <property type="match status" value="1"/>
</dbReference>
<feature type="region of interest" description="Disordered" evidence="2">
    <location>
        <begin position="1"/>
        <end position="36"/>
    </location>
</feature>
<dbReference type="PANTHER" id="PTHR10264:SF19">
    <property type="entry name" value="AT06885P-RELATED"/>
    <property type="match status" value="1"/>
</dbReference>
<gene>
    <name evidence="4" type="ORF">CHGG_08154</name>
</gene>
<dbReference type="OrthoDB" id="2105077at2759"/>
<organism evidence="4 5">
    <name type="scientific">Chaetomium globosum (strain ATCC 6205 / CBS 148.51 / DSM 1962 / NBRC 6347 / NRRL 1970)</name>
    <name type="common">Soil fungus</name>
    <dbReference type="NCBI Taxonomy" id="306901"/>
    <lineage>
        <taxon>Eukaryota</taxon>
        <taxon>Fungi</taxon>
        <taxon>Dikarya</taxon>
        <taxon>Ascomycota</taxon>
        <taxon>Pezizomycotina</taxon>
        <taxon>Sordariomycetes</taxon>
        <taxon>Sordariomycetidae</taxon>
        <taxon>Sordariales</taxon>
        <taxon>Chaetomiaceae</taxon>
        <taxon>Chaetomium</taxon>
    </lineage>
</organism>
<dbReference type="GeneID" id="4393901"/>
<keyword evidence="5" id="KW-1185">Reference proteome</keyword>
<comment type="similarity">
    <text evidence="1">Belongs to the band 7/mec-2 family.</text>
</comment>
<sequence length="324" mass="34938">MNHTSDDQGSSKGKAPSSGNGGFRAQANMKVEPPKPEDLQRSYASIVEEVHYPGWYGAMINCLGEVIGTLGAIPCCICCPNPFKKVNQGNVGLVTKFGRFYKAVDPGPLGQQTCMTKDNVTLHLTSVIYYHIVSPHKAAFGISNIRQALIERTQTTLRHVVGARVLQDVIERREEVAQSIGEIIEDVATGWGVQVESMLIKDIIFSQELQESLSMAAQSKRIGESKIIAAKSRSAKLMRQAADILSSAPAMQIRYLEAMQAMAKSANSKVIFLPAANQTMPNSAAMNAAIANNSDPFAEGSSSAEHGGDPGFQQAMNARVIENI</sequence>
<proteinExistence type="inferred from homology"/>
<dbReference type="InterPro" id="IPR001972">
    <property type="entry name" value="Stomatin_HflK_fam"/>
</dbReference>